<feature type="chain" id="PRO_5040913849" description="WAP domain-containing protein" evidence="1">
    <location>
        <begin position="22"/>
        <end position="162"/>
    </location>
</feature>
<gene>
    <name evidence="2" type="ORF">BV898_15984</name>
</gene>
<keyword evidence="1" id="KW-0732">Signal</keyword>
<feature type="signal peptide" evidence="1">
    <location>
        <begin position="1"/>
        <end position="21"/>
    </location>
</feature>
<evidence type="ECO:0000313" key="3">
    <source>
        <dbReference type="Proteomes" id="UP000192578"/>
    </source>
</evidence>
<dbReference type="Proteomes" id="UP000192578">
    <property type="component" value="Unassembled WGS sequence"/>
</dbReference>
<dbReference type="EMBL" id="MTYJ01000229">
    <property type="protein sequence ID" value="OWA51504.1"/>
    <property type="molecule type" value="Genomic_DNA"/>
</dbReference>
<dbReference type="AlphaFoldDB" id="A0A9X6NL53"/>
<comment type="caution">
    <text evidence="2">The sequence shown here is derived from an EMBL/GenBank/DDBJ whole genome shotgun (WGS) entry which is preliminary data.</text>
</comment>
<evidence type="ECO:0008006" key="4">
    <source>
        <dbReference type="Google" id="ProtNLM"/>
    </source>
</evidence>
<evidence type="ECO:0000313" key="2">
    <source>
        <dbReference type="EMBL" id="OWA51504.1"/>
    </source>
</evidence>
<reference evidence="3" key="1">
    <citation type="submission" date="2017-01" db="EMBL/GenBank/DDBJ databases">
        <title>Comparative genomics of anhydrobiosis in the tardigrade Hypsibius dujardini.</title>
        <authorList>
            <person name="Yoshida Y."/>
            <person name="Koutsovoulos G."/>
            <person name="Laetsch D."/>
            <person name="Stevens L."/>
            <person name="Kumar S."/>
            <person name="Horikawa D."/>
            <person name="Ishino K."/>
            <person name="Komine S."/>
            <person name="Tomita M."/>
            <person name="Blaxter M."/>
            <person name="Arakawa K."/>
        </authorList>
    </citation>
    <scope>NUCLEOTIDE SEQUENCE [LARGE SCALE GENOMIC DNA]</scope>
    <source>
        <strain evidence="3">Z151</strain>
    </source>
</reference>
<organism evidence="2 3">
    <name type="scientific">Hypsibius exemplaris</name>
    <name type="common">Freshwater tardigrade</name>
    <dbReference type="NCBI Taxonomy" id="2072580"/>
    <lineage>
        <taxon>Eukaryota</taxon>
        <taxon>Metazoa</taxon>
        <taxon>Ecdysozoa</taxon>
        <taxon>Tardigrada</taxon>
        <taxon>Eutardigrada</taxon>
        <taxon>Parachela</taxon>
        <taxon>Hypsibioidea</taxon>
        <taxon>Hypsibiidae</taxon>
        <taxon>Hypsibius</taxon>
    </lineage>
</organism>
<accession>A0A9X6NL53</accession>
<name>A0A9X6NL53_HYPEX</name>
<evidence type="ECO:0000256" key="1">
    <source>
        <dbReference type="SAM" id="SignalP"/>
    </source>
</evidence>
<keyword evidence="3" id="KW-1185">Reference proteome</keyword>
<proteinExistence type="predicted"/>
<protein>
    <recommendedName>
        <fullName evidence="4">WAP domain-containing protein</fullName>
    </recommendedName>
</protein>
<sequence length="162" mass="17220">MPHSCFFVLIFAVATFSTTHSCRFAYKNPCDTVKCPVGLSCFSDTSYYCDERLGGICKPVATCTADGNAVDPCQGYNGCSRGSTCVKVKDNCQADAPCVFKPQCNVNIRAGSCPETPHANSCDNFCSQSPKSDHFCQKGAKCCFSKSMATSFCTAAVNATAS</sequence>
<dbReference type="OrthoDB" id="10608577at2759"/>